<reference evidence="10" key="4">
    <citation type="journal article" date="2018" name="Nat. Plants">
        <title>Whole-genome landscape of Medicago truncatula symbiotic genes.</title>
        <authorList>
            <person name="Pecrix Y."/>
            <person name="Staton S.E."/>
            <person name="Sallet E."/>
            <person name="Lelandais-Briere C."/>
            <person name="Moreau S."/>
            <person name="Carrere S."/>
            <person name="Blein T."/>
            <person name="Jardinaud M.F."/>
            <person name="Latrasse D."/>
            <person name="Zouine M."/>
            <person name="Zahm M."/>
            <person name="Kreplak J."/>
            <person name="Mayjonade B."/>
            <person name="Satge C."/>
            <person name="Perez M."/>
            <person name="Cauet S."/>
            <person name="Marande W."/>
            <person name="Chantry-Darmon C."/>
            <person name="Lopez-Roques C."/>
            <person name="Bouchez O."/>
            <person name="Berard A."/>
            <person name="Debelle F."/>
            <person name="Munos S."/>
            <person name="Bendahmane A."/>
            <person name="Berges H."/>
            <person name="Niebel A."/>
            <person name="Buitink J."/>
            <person name="Frugier F."/>
            <person name="Benhamed M."/>
            <person name="Crespi M."/>
            <person name="Gouzy J."/>
            <person name="Gamas P."/>
        </authorList>
    </citation>
    <scope>NUCLEOTIDE SEQUENCE [LARGE SCALE GENOMIC DNA]</scope>
    <source>
        <strain evidence="10">cv. Jemalong A17</strain>
    </source>
</reference>
<keyword evidence="9" id="KW-1185">Reference proteome</keyword>
<reference evidence="6 9" key="1">
    <citation type="journal article" date="2011" name="Nature">
        <title>The Medicago genome provides insight into the evolution of rhizobial symbioses.</title>
        <authorList>
            <person name="Young N.D."/>
            <person name="Debelle F."/>
            <person name="Oldroyd G.E."/>
            <person name="Geurts R."/>
            <person name="Cannon S.B."/>
            <person name="Udvardi M.K."/>
            <person name="Benedito V.A."/>
            <person name="Mayer K.F."/>
            <person name="Gouzy J."/>
            <person name="Schoof H."/>
            <person name="Van de Peer Y."/>
            <person name="Proost S."/>
            <person name="Cook D.R."/>
            <person name="Meyers B.C."/>
            <person name="Spannagl M."/>
            <person name="Cheung F."/>
            <person name="De Mita S."/>
            <person name="Krishnakumar V."/>
            <person name="Gundlach H."/>
            <person name="Zhou S."/>
            <person name="Mudge J."/>
            <person name="Bharti A.K."/>
            <person name="Murray J.D."/>
            <person name="Naoumkina M.A."/>
            <person name="Rosen B."/>
            <person name="Silverstein K.A."/>
            <person name="Tang H."/>
            <person name="Rombauts S."/>
            <person name="Zhao P.X."/>
            <person name="Zhou P."/>
            <person name="Barbe V."/>
            <person name="Bardou P."/>
            <person name="Bechner M."/>
            <person name="Bellec A."/>
            <person name="Berger A."/>
            <person name="Berges H."/>
            <person name="Bidwell S."/>
            <person name="Bisseling T."/>
            <person name="Choisne N."/>
            <person name="Couloux A."/>
            <person name="Denny R."/>
            <person name="Deshpande S."/>
            <person name="Dai X."/>
            <person name="Doyle J.J."/>
            <person name="Dudez A.M."/>
            <person name="Farmer A.D."/>
            <person name="Fouteau S."/>
            <person name="Franken C."/>
            <person name="Gibelin C."/>
            <person name="Gish J."/>
            <person name="Goldstein S."/>
            <person name="Gonzalez A.J."/>
            <person name="Green P.J."/>
            <person name="Hallab A."/>
            <person name="Hartog M."/>
            <person name="Hua A."/>
            <person name="Humphray S.J."/>
            <person name="Jeong D.H."/>
            <person name="Jing Y."/>
            <person name="Jocker A."/>
            <person name="Kenton S.M."/>
            <person name="Kim D.J."/>
            <person name="Klee K."/>
            <person name="Lai H."/>
            <person name="Lang C."/>
            <person name="Lin S."/>
            <person name="Macmil S.L."/>
            <person name="Magdelenat G."/>
            <person name="Matthews L."/>
            <person name="McCorrison J."/>
            <person name="Monaghan E.L."/>
            <person name="Mun J.H."/>
            <person name="Najar F.Z."/>
            <person name="Nicholson C."/>
            <person name="Noirot C."/>
            <person name="O'Bleness M."/>
            <person name="Paule C.R."/>
            <person name="Poulain J."/>
            <person name="Prion F."/>
            <person name="Qin B."/>
            <person name="Qu C."/>
            <person name="Retzel E.F."/>
            <person name="Riddle C."/>
            <person name="Sallet E."/>
            <person name="Samain S."/>
            <person name="Samson N."/>
            <person name="Sanders I."/>
            <person name="Saurat O."/>
            <person name="Scarpelli C."/>
            <person name="Schiex T."/>
            <person name="Segurens B."/>
            <person name="Severin A.J."/>
            <person name="Sherrier D.J."/>
            <person name="Shi R."/>
            <person name="Sims S."/>
            <person name="Singer S.R."/>
            <person name="Sinharoy S."/>
            <person name="Sterck L."/>
            <person name="Viollet A."/>
            <person name="Wang B.B."/>
            <person name="Wang K."/>
            <person name="Wang M."/>
            <person name="Wang X."/>
            <person name="Warfsmann J."/>
            <person name="Weissenbach J."/>
            <person name="White D.D."/>
            <person name="White J.D."/>
            <person name="Wiley G.B."/>
            <person name="Wincker P."/>
            <person name="Xing Y."/>
            <person name="Yang L."/>
            <person name="Yao Z."/>
            <person name="Ying F."/>
            <person name="Zhai J."/>
            <person name="Zhou L."/>
            <person name="Zuber A."/>
            <person name="Denarie J."/>
            <person name="Dixon R.A."/>
            <person name="May G.D."/>
            <person name="Schwartz D.C."/>
            <person name="Rogers J."/>
            <person name="Quetier F."/>
            <person name="Town C.D."/>
            <person name="Roe B.A."/>
        </authorList>
    </citation>
    <scope>NUCLEOTIDE SEQUENCE [LARGE SCALE GENOMIC DNA]</scope>
    <source>
        <strain evidence="6">A17</strain>
        <strain evidence="8 9">cv. Jemalong A17</strain>
    </source>
</reference>
<sequence length="298" mass="33026">MGEHRERYAVVTGSNKGIGLEIVRQLASAGIKVVLTARDEKRGLHALETLKASGLSDFVVFHQLDVADAASVASLADFIKSQFGKLDILVNNAGINGIEIKDSDLYSQVLITNGAQSDEELRRTMTYTFESAKECIEINYYGAKRTFEYLLPLLQLSDSPKVVNVSSGLGKIEFVSNEWAKGVFSDVENLTEERIDEVIKEFIKDFEEGSLERKGWPRYLAAYTVAKASMNAYTRITAKKYPNFCINCVCPGYVKTDITANTGFFTVEEGAAHPVRLALLPNGSPSGVYYIRNEVYPF</sequence>
<reference evidence="8" key="3">
    <citation type="submission" date="2015-04" db="UniProtKB">
        <authorList>
            <consortium name="EnsemblPlants"/>
        </authorList>
    </citation>
    <scope>IDENTIFICATION</scope>
    <source>
        <strain evidence="8">cv. Jemalong A17</strain>
    </source>
</reference>
<dbReference type="EnsemblPlants" id="AET02078">
    <property type="protein sequence ID" value="AET02078"/>
    <property type="gene ID" value="MTR_8g032010"/>
</dbReference>
<dbReference type="PRINTS" id="PR00081">
    <property type="entry name" value="GDHRDH"/>
</dbReference>
<name>G7LBU0_MEDTR</name>
<evidence type="ECO:0000313" key="6">
    <source>
        <dbReference type="EMBL" id="AET02078.1"/>
    </source>
</evidence>
<dbReference type="EMBL" id="PSQE01000008">
    <property type="protein sequence ID" value="RHN39983.1"/>
    <property type="molecule type" value="Genomic_DNA"/>
</dbReference>
<dbReference type="InterPro" id="IPR020904">
    <property type="entry name" value="Sc_DH/Rdtase_CS"/>
</dbReference>
<evidence type="ECO:0000256" key="4">
    <source>
        <dbReference type="RuleBase" id="RU000363"/>
    </source>
</evidence>
<dbReference type="InterPro" id="IPR045313">
    <property type="entry name" value="CBR1-like"/>
</dbReference>
<dbReference type="PROSITE" id="PS00061">
    <property type="entry name" value="ADH_SHORT"/>
    <property type="match status" value="1"/>
</dbReference>
<dbReference type="KEGG" id="mtr:11443413"/>
<reference evidence="6 9" key="2">
    <citation type="journal article" date="2014" name="BMC Genomics">
        <title>An improved genome release (version Mt4.0) for the model legume Medicago truncatula.</title>
        <authorList>
            <person name="Tang H."/>
            <person name="Krishnakumar V."/>
            <person name="Bidwell S."/>
            <person name="Rosen B."/>
            <person name="Chan A."/>
            <person name="Zhou S."/>
            <person name="Gentzbittel L."/>
            <person name="Childs K.L."/>
            <person name="Yandell M."/>
            <person name="Gundlach H."/>
            <person name="Mayer K.F."/>
            <person name="Schwartz D.C."/>
            <person name="Town C.D."/>
        </authorList>
    </citation>
    <scope>GENOME REANNOTATION</scope>
    <source>
        <strain evidence="8 9">cv. Jemalong A17</strain>
    </source>
</reference>
<dbReference type="EC" id="1.1.1.-" evidence="5"/>
<protein>
    <recommendedName>
        <fullName evidence="5">Short-chain dehydrogenase/reductase</fullName>
        <ecNumber evidence="5">1.1.1.-</ecNumber>
    </recommendedName>
</protein>
<evidence type="ECO:0000313" key="8">
    <source>
        <dbReference type="EnsemblPlants" id="AET02078"/>
    </source>
</evidence>
<dbReference type="SUPFAM" id="SSF51735">
    <property type="entry name" value="NAD(P)-binding Rossmann-fold domains"/>
    <property type="match status" value="1"/>
</dbReference>
<dbReference type="InterPro" id="IPR036291">
    <property type="entry name" value="NAD(P)-bd_dom_sf"/>
</dbReference>
<comment type="similarity">
    <text evidence="1 4">Belongs to the short-chain dehydrogenases/reductases (SDR) family.</text>
</comment>
<dbReference type="AlphaFoldDB" id="G7LBU0"/>
<gene>
    <name evidence="8" type="primary">11443413</name>
    <name evidence="6" type="ordered locus">MTR_8g032010</name>
    <name evidence="7" type="ORF">MtrunA17_Chr8g0349811</name>
</gene>
<dbReference type="Proteomes" id="UP000002051">
    <property type="component" value="Chromosome 8"/>
</dbReference>
<dbReference type="PANTHER" id="PTHR43490:SF91">
    <property type="entry name" value="NAD(P)-BINDING ROSSMANN-FOLD PROTEIN"/>
    <property type="match status" value="1"/>
</dbReference>
<dbReference type="CDD" id="cd05324">
    <property type="entry name" value="carb_red_PTCR-like_SDR_c"/>
    <property type="match status" value="1"/>
</dbReference>
<evidence type="ECO:0000313" key="10">
    <source>
        <dbReference type="Proteomes" id="UP000265566"/>
    </source>
</evidence>
<accession>G7LBU0</accession>
<evidence type="ECO:0000256" key="1">
    <source>
        <dbReference type="ARBA" id="ARBA00006484"/>
    </source>
</evidence>
<evidence type="ECO:0000313" key="9">
    <source>
        <dbReference type="Proteomes" id="UP000002051"/>
    </source>
</evidence>
<dbReference type="Gene3D" id="3.40.50.720">
    <property type="entry name" value="NAD(P)-binding Rossmann-like Domain"/>
    <property type="match status" value="1"/>
</dbReference>
<evidence type="ECO:0000313" key="7">
    <source>
        <dbReference type="EMBL" id="RHN39983.1"/>
    </source>
</evidence>
<dbReference type="HOGENOM" id="CLU_010194_9_0_1"/>
<dbReference type="GO" id="GO:0016616">
    <property type="term" value="F:oxidoreductase activity, acting on the CH-OH group of donors, NAD or NADP as acceptor"/>
    <property type="evidence" value="ECO:0007669"/>
    <property type="project" value="InterPro"/>
</dbReference>
<dbReference type="Proteomes" id="UP000265566">
    <property type="component" value="Chromosome 8"/>
</dbReference>
<dbReference type="PANTHER" id="PTHR43490">
    <property type="entry name" value="(+)-NEOMENTHOL DEHYDROGENASE"/>
    <property type="match status" value="1"/>
</dbReference>
<evidence type="ECO:0000256" key="2">
    <source>
        <dbReference type="ARBA" id="ARBA00022857"/>
    </source>
</evidence>
<keyword evidence="2 5" id="KW-0521">NADP</keyword>
<evidence type="ECO:0000256" key="3">
    <source>
        <dbReference type="ARBA" id="ARBA00023002"/>
    </source>
</evidence>
<dbReference type="OrthoDB" id="1933717at2759"/>
<dbReference type="Pfam" id="PF00106">
    <property type="entry name" value="adh_short"/>
    <property type="match status" value="1"/>
</dbReference>
<organism evidence="6 9">
    <name type="scientific">Medicago truncatula</name>
    <name type="common">Barrel medic</name>
    <name type="synonym">Medicago tribuloides</name>
    <dbReference type="NCBI Taxonomy" id="3880"/>
    <lineage>
        <taxon>Eukaryota</taxon>
        <taxon>Viridiplantae</taxon>
        <taxon>Streptophyta</taxon>
        <taxon>Embryophyta</taxon>
        <taxon>Tracheophyta</taxon>
        <taxon>Spermatophyta</taxon>
        <taxon>Magnoliopsida</taxon>
        <taxon>eudicotyledons</taxon>
        <taxon>Gunneridae</taxon>
        <taxon>Pentapetalae</taxon>
        <taxon>rosids</taxon>
        <taxon>fabids</taxon>
        <taxon>Fabales</taxon>
        <taxon>Fabaceae</taxon>
        <taxon>Papilionoideae</taxon>
        <taxon>50 kb inversion clade</taxon>
        <taxon>NPAAA clade</taxon>
        <taxon>Hologalegina</taxon>
        <taxon>IRL clade</taxon>
        <taxon>Trifolieae</taxon>
        <taxon>Medicago</taxon>
    </lineage>
</organism>
<dbReference type="Gramene" id="rna46070">
    <property type="protein sequence ID" value="RHN39983.1"/>
    <property type="gene ID" value="gene46070"/>
</dbReference>
<evidence type="ECO:0000256" key="5">
    <source>
        <dbReference type="RuleBase" id="RU369024"/>
    </source>
</evidence>
<dbReference type="PRINTS" id="PR00080">
    <property type="entry name" value="SDRFAMILY"/>
</dbReference>
<dbReference type="InterPro" id="IPR002347">
    <property type="entry name" value="SDR_fam"/>
</dbReference>
<dbReference type="STRING" id="3880.G7LBU0"/>
<dbReference type="EMBL" id="CM001224">
    <property type="protein sequence ID" value="AET02078.1"/>
    <property type="molecule type" value="Genomic_DNA"/>
</dbReference>
<dbReference type="OMA" id="KHPNICI"/>
<reference evidence="7" key="5">
    <citation type="journal article" date="2018" name="Nat. Plants">
        <title>Whole-genome landscape of Medicago truncatula symbiotic genes.</title>
        <authorList>
            <person name="Pecrix Y."/>
            <person name="Gamas P."/>
            <person name="Carrere S."/>
        </authorList>
    </citation>
    <scope>NUCLEOTIDE SEQUENCE</scope>
    <source>
        <tissue evidence="7">Leaves</tissue>
    </source>
</reference>
<dbReference type="eggNOG" id="KOG1208">
    <property type="taxonomic scope" value="Eukaryota"/>
</dbReference>
<dbReference type="PaxDb" id="3880-AET02078"/>
<dbReference type="FunFam" id="3.40.50.720:FF:000312">
    <property type="entry name" value="(+)-neomenthol dehydrogenase"/>
    <property type="match status" value="1"/>
</dbReference>
<keyword evidence="3 5" id="KW-0560">Oxidoreductase</keyword>
<proteinExistence type="inferred from homology"/>